<dbReference type="CDD" id="cd11528">
    <property type="entry name" value="NTP-PPase_MazG_Nterm"/>
    <property type="match status" value="1"/>
</dbReference>
<dbReference type="AlphaFoldDB" id="A0A0J8JND1"/>
<reference evidence="7 8" key="1">
    <citation type="submission" date="2015-04" db="EMBL/GenBank/DDBJ databases">
        <title>Draft Genome Sequence of the Novel Agar-Digesting Marine Bacterium Q1.</title>
        <authorList>
            <person name="Li Y."/>
            <person name="Li D."/>
            <person name="Chen G."/>
            <person name="Du Z."/>
        </authorList>
    </citation>
    <scope>NUCLEOTIDE SEQUENCE [LARGE SCALE GENOMIC DNA]</scope>
    <source>
        <strain evidence="7 8">Q1</strain>
    </source>
</reference>
<dbReference type="GO" id="GO:0047693">
    <property type="term" value="F:ATP diphosphatase activity"/>
    <property type="evidence" value="ECO:0007669"/>
    <property type="project" value="UniProtKB-EC"/>
</dbReference>
<sequence>MQLKSSYQLDDLIEIMKALRDPETGCPWDLKQTFSSVISHTLEEAYEVADAIEREDYDELKLELGDLLFQVIFYAQLGKEQEKFDMQDIISGICEKLIRRHPHVFADEILSTEAEIKANWETEKAKERESKSNANVRLSTLDNIPQSLPALSRAIKLQKRCAHVGFDWPNVSQALAKVKEEIAELEHELEQETIDASLVEAELGDLMFALTNINRHLKLDAETTMRKANSKFETRFRSLEQLAEAKQYDLNSLSLEAMEALWQEVKQNERNG</sequence>
<dbReference type="FunFam" id="1.10.287.1080:FF:000003">
    <property type="entry name" value="Nucleoside triphosphate pyrophosphohydrolase"/>
    <property type="match status" value="1"/>
</dbReference>
<dbReference type="GO" id="GO:0046061">
    <property type="term" value="P:dATP catabolic process"/>
    <property type="evidence" value="ECO:0007669"/>
    <property type="project" value="TreeGrafter"/>
</dbReference>
<dbReference type="Pfam" id="PF03819">
    <property type="entry name" value="MazG"/>
    <property type="match status" value="1"/>
</dbReference>
<accession>A0A0J8JND1</accession>
<dbReference type="NCBIfam" id="NF007113">
    <property type="entry name" value="PRK09562.1"/>
    <property type="match status" value="1"/>
</dbReference>
<evidence type="ECO:0000256" key="1">
    <source>
        <dbReference type="ARBA" id="ARBA00052141"/>
    </source>
</evidence>
<dbReference type="InterPro" id="IPR004518">
    <property type="entry name" value="MazG-like_dom"/>
</dbReference>
<dbReference type="EMBL" id="LAZL01000006">
    <property type="protein sequence ID" value="KMT66116.1"/>
    <property type="molecule type" value="Genomic_DNA"/>
</dbReference>
<dbReference type="SUPFAM" id="SSF101386">
    <property type="entry name" value="all-alpha NTP pyrophosphatases"/>
    <property type="match status" value="2"/>
</dbReference>
<feature type="coiled-coil region" evidence="5">
    <location>
        <begin position="175"/>
        <end position="202"/>
    </location>
</feature>
<proteinExistence type="inferred from homology"/>
<dbReference type="GO" id="GO:0046081">
    <property type="term" value="P:dUTP catabolic process"/>
    <property type="evidence" value="ECO:0007669"/>
    <property type="project" value="TreeGrafter"/>
</dbReference>
<dbReference type="InterPro" id="IPR048015">
    <property type="entry name" value="NTP-PPase_MazG-like_N"/>
</dbReference>
<dbReference type="Proteomes" id="UP000037600">
    <property type="component" value="Unassembled WGS sequence"/>
</dbReference>
<dbReference type="GO" id="GO:0046052">
    <property type="term" value="P:UTP catabolic process"/>
    <property type="evidence" value="ECO:0007669"/>
    <property type="project" value="TreeGrafter"/>
</dbReference>
<evidence type="ECO:0000256" key="2">
    <source>
        <dbReference type="ARBA" id="ARBA00061115"/>
    </source>
</evidence>
<evidence type="ECO:0000256" key="4">
    <source>
        <dbReference type="ARBA" id="ARBA00074799"/>
    </source>
</evidence>
<dbReference type="NCBIfam" id="TIGR00444">
    <property type="entry name" value="mazG"/>
    <property type="match status" value="1"/>
</dbReference>
<dbReference type="GO" id="GO:0046047">
    <property type="term" value="P:TTP catabolic process"/>
    <property type="evidence" value="ECO:0007669"/>
    <property type="project" value="TreeGrafter"/>
</dbReference>
<feature type="domain" description="NTP pyrophosphohydrolase MazG-like" evidence="6">
    <location>
        <begin position="32"/>
        <end position="105"/>
    </location>
</feature>
<dbReference type="FunFam" id="1.10.287.1080:FF:000001">
    <property type="entry name" value="Nucleoside triphosphate pyrophosphohydrolase"/>
    <property type="match status" value="1"/>
</dbReference>
<dbReference type="RefSeq" id="WP_048690351.1">
    <property type="nucleotide sequence ID" value="NZ_KQ130484.1"/>
</dbReference>
<evidence type="ECO:0000313" key="8">
    <source>
        <dbReference type="Proteomes" id="UP000037600"/>
    </source>
</evidence>
<dbReference type="EC" id="3.6.1.8" evidence="3"/>
<dbReference type="GO" id="GO:0046076">
    <property type="term" value="P:dTTP catabolic process"/>
    <property type="evidence" value="ECO:0007669"/>
    <property type="project" value="TreeGrafter"/>
</dbReference>
<keyword evidence="5" id="KW-0175">Coiled coil</keyword>
<evidence type="ECO:0000256" key="3">
    <source>
        <dbReference type="ARBA" id="ARBA00066372"/>
    </source>
</evidence>
<evidence type="ECO:0000256" key="5">
    <source>
        <dbReference type="SAM" id="Coils"/>
    </source>
</evidence>
<keyword evidence="7" id="KW-0378">Hydrolase</keyword>
<dbReference type="Gene3D" id="1.10.287.1080">
    <property type="entry name" value="MazG-like"/>
    <property type="match status" value="2"/>
</dbReference>
<dbReference type="InterPro" id="IPR011551">
    <property type="entry name" value="NTP_PyrPHydrolase_MazG"/>
</dbReference>
<comment type="catalytic activity">
    <reaction evidence="1">
        <text>ATP + H2O = AMP + diphosphate + H(+)</text>
        <dbReference type="Rhea" id="RHEA:14245"/>
        <dbReference type="ChEBI" id="CHEBI:15377"/>
        <dbReference type="ChEBI" id="CHEBI:15378"/>
        <dbReference type="ChEBI" id="CHEBI:30616"/>
        <dbReference type="ChEBI" id="CHEBI:33019"/>
        <dbReference type="ChEBI" id="CHEBI:456215"/>
        <dbReference type="EC" id="3.6.1.8"/>
    </reaction>
</comment>
<dbReference type="GO" id="GO:0006203">
    <property type="term" value="P:dGTP catabolic process"/>
    <property type="evidence" value="ECO:0007669"/>
    <property type="project" value="TreeGrafter"/>
</dbReference>
<name>A0A0J8JND1_9ALTE</name>
<dbReference type="PANTHER" id="PTHR30522:SF0">
    <property type="entry name" value="NUCLEOSIDE TRIPHOSPHATE PYROPHOSPHOHYDROLASE"/>
    <property type="match status" value="1"/>
</dbReference>
<gene>
    <name evidence="7" type="primary">mazG</name>
    <name evidence="7" type="ORF">XM47_04890</name>
</gene>
<dbReference type="CDD" id="cd11529">
    <property type="entry name" value="NTP-PPase_MazG_Cterm"/>
    <property type="match status" value="1"/>
</dbReference>
<dbReference type="OrthoDB" id="9808939at2"/>
<dbReference type="STRING" id="1513271.XM47_04890"/>
<evidence type="ECO:0000313" key="7">
    <source>
        <dbReference type="EMBL" id="KMT66116.1"/>
    </source>
</evidence>
<dbReference type="PANTHER" id="PTHR30522">
    <property type="entry name" value="NUCLEOSIDE TRIPHOSPHATE PYROPHOSPHOHYDROLASE"/>
    <property type="match status" value="1"/>
</dbReference>
<comment type="similarity">
    <text evidence="2">Belongs to the nucleoside triphosphate pyrophosphohydrolase family.</text>
</comment>
<protein>
    <recommendedName>
        <fullName evidence="4">Nucleoside triphosphate pyrophosphohydrolase</fullName>
        <ecNumber evidence="3">3.6.1.8</ecNumber>
    </recommendedName>
</protein>
<keyword evidence="8" id="KW-1185">Reference proteome</keyword>
<dbReference type="InterPro" id="IPR048011">
    <property type="entry name" value="NTP-PPase_MazG-like_C"/>
</dbReference>
<dbReference type="GO" id="GO:0006950">
    <property type="term" value="P:response to stress"/>
    <property type="evidence" value="ECO:0007669"/>
    <property type="project" value="UniProtKB-ARBA"/>
</dbReference>
<evidence type="ECO:0000259" key="6">
    <source>
        <dbReference type="Pfam" id="PF03819"/>
    </source>
</evidence>
<comment type="caution">
    <text evidence="7">The sequence shown here is derived from an EMBL/GenBank/DDBJ whole genome shotgun (WGS) entry which is preliminary data.</text>
</comment>
<dbReference type="PATRIC" id="fig|1513271.3.peg.1007"/>
<organism evidence="7 8">
    <name type="scientific">Catenovulum maritimum</name>
    <dbReference type="NCBI Taxonomy" id="1513271"/>
    <lineage>
        <taxon>Bacteria</taxon>
        <taxon>Pseudomonadati</taxon>
        <taxon>Pseudomonadota</taxon>
        <taxon>Gammaproteobacteria</taxon>
        <taxon>Alteromonadales</taxon>
        <taxon>Alteromonadaceae</taxon>
        <taxon>Catenovulum</taxon>
    </lineage>
</organism>